<dbReference type="RefSeq" id="WP_074224486.1">
    <property type="nucleotide sequence ID" value="NZ_FSRC01000001.1"/>
</dbReference>
<dbReference type="OrthoDB" id="1038500at2"/>
<keyword evidence="3" id="KW-1185">Reference proteome</keyword>
<accession>A0A1N6E6Y6</accession>
<evidence type="ECO:0000313" key="3">
    <source>
        <dbReference type="Proteomes" id="UP000185221"/>
    </source>
</evidence>
<sequence>MNIHTYLLITLLGSGLSLTTLAQVNTEFETKPIYGSTLQVSDLMTSHLIFPHPIKSVDRGNRNILVQKAQAVKNMLQVKAENSELPNSNLTVITEDGGFYSFMVSYAQNPENLNWSIHPGDSYTQPALQVFDPTPSEIQETAQLISLKHRSMHPIRQRRYLTGMALTGIYIENDLLYFQIQLENQTNIAYDTEQFRLFIRDNKQSKRSASQELEQIPILIWGDSTRIPAQSTQTLVVVLSKFTLPNQKHLGIELMEQKGGRNLKIKVKNRHLMQAMVLD</sequence>
<feature type="chain" id="PRO_5013246759" evidence="1">
    <location>
        <begin position="23"/>
        <end position="279"/>
    </location>
</feature>
<dbReference type="STRING" id="226505.SAMN05444394_1790"/>
<keyword evidence="1" id="KW-0732">Signal</keyword>
<dbReference type="Proteomes" id="UP000185221">
    <property type="component" value="Unassembled WGS sequence"/>
</dbReference>
<protein>
    <submittedName>
        <fullName evidence="2">Bacteroides conjugative transposon TraN protein</fullName>
    </submittedName>
</protein>
<name>A0A1N6E6Y6_9BACT</name>
<proteinExistence type="predicted"/>
<dbReference type="Pfam" id="PF13595">
    <property type="entry name" value="DUF4138"/>
    <property type="match status" value="1"/>
</dbReference>
<evidence type="ECO:0000256" key="1">
    <source>
        <dbReference type="SAM" id="SignalP"/>
    </source>
</evidence>
<dbReference type="AlphaFoldDB" id="A0A1N6E6Y6"/>
<organism evidence="2 3">
    <name type="scientific">Algoriphagus halophilus</name>
    <dbReference type="NCBI Taxonomy" id="226505"/>
    <lineage>
        <taxon>Bacteria</taxon>
        <taxon>Pseudomonadati</taxon>
        <taxon>Bacteroidota</taxon>
        <taxon>Cytophagia</taxon>
        <taxon>Cytophagales</taxon>
        <taxon>Cyclobacteriaceae</taxon>
        <taxon>Algoriphagus</taxon>
    </lineage>
</organism>
<dbReference type="NCBIfam" id="TIGR03780">
    <property type="entry name" value="Bac_Flav_CT_N"/>
    <property type="match status" value="1"/>
</dbReference>
<feature type="signal peptide" evidence="1">
    <location>
        <begin position="1"/>
        <end position="22"/>
    </location>
</feature>
<dbReference type="EMBL" id="FSRC01000001">
    <property type="protein sequence ID" value="SIN78789.1"/>
    <property type="molecule type" value="Genomic_DNA"/>
</dbReference>
<gene>
    <name evidence="2" type="ORF">SAMN05444394_1790</name>
</gene>
<reference evidence="3" key="1">
    <citation type="submission" date="2016-11" db="EMBL/GenBank/DDBJ databases">
        <authorList>
            <person name="Varghese N."/>
            <person name="Submissions S."/>
        </authorList>
    </citation>
    <scope>NUCLEOTIDE SEQUENCE [LARGE SCALE GENOMIC DNA]</scope>
    <source>
        <strain evidence="3">DSM 15292</strain>
    </source>
</reference>
<evidence type="ECO:0000313" key="2">
    <source>
        <dbReference type="EMBL" id="SIN78789.1"/>
    </source>
</evidence>
<dbReference type="InterPro" id="IPR022298">
    <property type="entry name" value="Conjug_transposon_TraN"/>
</dbReference>